<accession>A0A645JN17</accession>
<reference evidence="2" key="1">
    <citation type="submission" date="2019-08" db="EMBL/GenBank/DDBJ databases">
        <authorList>
            <person name="Kucharzyk K."/>
            <person name="Murdoch R.W."/>
            <person name="Higgins S."/>
            <person name="Loffler F."/>
        </authorList>
    </citation>
    <scope>NUCLEOTIDE SEQUENCE</scope>
</reference>
<dbReference type="EMBL" id="VSSQ01145408">
    <property type="protein sequence ID" value="MPN64480.1"/>
    <property type="molecule type" value="Genomic_DNA"/>
</dbReference>
<name>A0A645JN17_9ZZZZ</name>
<proteinExistence type="predicted"/>
<sequence length="55" mass="5670">MAPGQPVQPPEGVAAVADPAPPHRGGFSGYAHDQLELVVANHGRGLFVDGVDPDR</sequence>
<organism evidence="2">
    <name type="scientific">bioreactor metagenome</name>
    <dbReference type="NCBI Taxonomy" id="1076179"/>
    <lineage>
        <taxon>unclassified sequences</taxon>
        <taxon>metagenomes</taxon>
        <taxon>ecological metagenomes</taxon>
    </lineage>
</organism>
<gene>
    <name evidence="2" type="ORF">SDC9_212255</name>
</gene>
<evidence type="ECO:0000313" key="2">
    <source>
        <dbReference type="EMBL" id="MPN64480.1"/>
    </source>
</evidence>
<feature type="region of interest" description="Disordered" evidence="1">
    <location>
        <begin position="1"/>
        <end position="29"/>
    </location>
</feature>
<comment type="caution">
    <text evidence="2">The sequence shown here is derived from an EMBL/GenBank/DDBJ whole genome shotgun (WGS) entry which is preliminary data.</text>
</comment>
<evidence type="ECO:0000256" key="1">
    <source>
        <dbReference type="SAM" id="MobiDB-lite"/>
    </source>
</evidence>
<dbReference type="AlphaFoldDB" id="A0A645JN17"/>
<protein>
    <submittedName>
        <fullName evidence="2">Uncharacterized protein</fullName>
    </submittedName>
</protein>